<name>A0ABP0YB64_9ROSI</name>
<dbReference type="NCBIfam" id="TIGR01615">
    <property type="entry name" value="A_thal_3542"/>
    <property type="match status" value="1"/>
</dbReference>
<protein>
    <submittedName>
        <fullName evidence="1">Uncharacterized protein</fullName>
    </submittedName>
</protein>
<proteinExistence type="predicted"/>
<gene>
    <name evidence="1" type="ORF">CITCOLO1_LOCUS8217</name>
</gene>
<dbReference type="PANTHER" id="PTHR31579:SF34">
    <property type="entry name" value="T14N5.3 PROTEIN"/>
    <property type="match status" value="1"/>
</dbReference>
<dbReference type="EMBL" id="OZ021736">
    <property type="protein sequence ID" value="CAK9316356.1"/>
    <property type="molecule type" value="Genomic_DNA"/>
</dbReference>
<dbReference type="Proteomes" id="UP001642487">
    <property type="component" value="Chromosome 2"/>
</dbReference>
<dbReference type="InterPro" id="IPR006502">
    <property type="entry name" value="PDDEXK-like"/>
</dbReference>
<keyword evidence="2" id="KW-1185">Reference proteome</keyword>
<reference evidence="1 2" key="1">
    <citation type="submission" date="2024-03" db="EMBL/GenBank/DDBJ databases">
        <authorList>
            <person name="Gkanogiannis A."/>
            <person name="Becerra Lopez-Lavalle L."/>
        </authorList>
    </citation>
    <scope>NUCLEOTIDE SEQUENCE [LARGE SCALE GENOMIC DNA]</scope>
</reference>
<dbReference type="Pfam" id="PF04720">
    <property type="entry name" value="PDDEXK_6"/>
    <property type="match status" value="1"/>
</dbReference>
<organism evidence="1 2">
    <name type="scientific">Citrullus colocynthis</name>
    <name type="common">colocynth</name>
    <dbReference type="NCBI Taxonomy" id="252529"/>
    <lineage>
        <taxon>Eukaryota</taxon>
        <taxon>Viridiplantae</taxon>
        <taxon>Streptophyta</taxon>
        <taxon>Embryophyta</taxon>
        <taxon>Tracheophyta</taxon>
        <taxon>Spermatophyta</taxon>
        <taxon>Magnoliopsida</taxon>
        <taxon>eudicotyledons</taxon>
        <taxon>Gunneridae</taxon>
        <taxon>Pentapetalae</taxon>
        <taxon>rosids</taxon>
        <taxon>fabids</taxon>
        <taxon>Cucurbitales</taxon>
        <taxon>Cucurbitaceae</taxon>
        <taxon>Benincaseae</taxon>
        <taxon>Citrullus</taxon>
    </lineage>
</organism>
<evidence type="ECO:0000313" key="2">
    <source>
        <dbReference type="Proteomes" id="UP001642487"/>
    </source>
</evidence>
<accession>A0ABP0YB64</accession>
<evidence type="ECO:0000313" key="1">
    <source>
        <dbReference type="EMBL" id="CAK9316356.1"/>
    </source>
</evidence>
<dbReference type="PANTHER" id="PTHR31579">
    <property type="entry name" value="OS03G0796600 PROTEIN"/>
    <property type="match status" value="1"/>
</dbReference>
<sequence length="268" mass="30381">MGSLEEEKLVQMVDDFIESADQTPSSSTFANSSNSLPLNSKSHYFFSLKEILGSGIKAEGDVGDTVMKHLRSWKRHAPKTKTSSLKKWLVMKLKMDGYDSSDLCHTSWVTSMGCPAGDYEYIEMKVKDEYGNVERLIIDIEFKAQFEVARATESYKQLIEALPSVFVGSEEKVKKIISILCSAAKQSLKESGLHIPPWRTSTYMHCKWLHSISNNHNIRENNYNGIIKDNNLNNKYWKPPMVKQTSRRVWSGASALSTQFSNMSINCC</sequence>